<dbReference type="EMBL" id="AP026966">
    <property type="protein sequence ID" value="BDT59223.1"/>
    <property type="molecule type" value="Genomic_DNA"/>
</dbReference>
<keyword evidence="7 9" id="KW-0408">Iron</keyword>
<name>A0ABM8C7P1_9BURK</name>
<dbReference type="Gene3D" id="1.10.760.10">
    <property type="entry name" value="Cytochrome c-like domain"/>
    <property type="match status" value="1"/>
</dbReference>
<feature type="transmembrane region" description="Helical" evidence="10">
    <location>
        <begin position="619"/>
        <end position="638"/>
    </location>
</feature>
<proteinExistence type="inferred from homology"/>
<dbReference type="PANTHER" id="PTHR31632:SF2">
    <property type="entry name" value="PLASMA MEMBRANE IRON PERMEASE"/>
    <property type="match status" value="1"/>
</dbReference>
<evidence type="ECO:0000256" key="5">
    <source>
        <dbReference type="ARBA" id="ARBA00022723"/>
    </source>
</evidence>
<evidence type="ECO:0000256" key="10">
    <source>
        <dbReference type="SAM" id="Phobius"/>
    </source>
</evidence>
<protein>
    <submittedName>
        <fullName evidence="13">Cystathionine gamma-synthase</fullName>
    </submittedName>
</protein>
<dbReference type="InterPro" id="IPR004923">
    <property type="entry name" value="FTR1/Fip1/EfeU"/>
</dbReference>
<keyword evidence="8 10" id="KW-0472">Membrane</keyword>
<evidence type="ECO:0000256" key="11">
    <source>
        <dbReference type="SAM" id="SignalP"/>
    </source>
</evidence>
<evidence type="ECO:0000256" key="3">
    <source>
        <dbReference type="ARBA" id="ARBA00022617"/>
    </source>
</evidence>
<evidence type="ECO:0000256" key="2">
    <source>
        <dbReference type="ARBA" id="ARBA00008333"/>
    </source>
</evidence>
<evidence type="ECO:0000256" key="6">
    <source>
        <dbReference type="ARBA" id="ARBA00022989"/>
    </source>
</evidence>
<keyword evidence="5 9" id="KW-0479">Metal-binding</keyword>
<dbReference type="Proteomes" id="UP001163336">
    <property type="component" value="Chromosome"/>
</dbReference>
<feature type="transmembrane region" description="Helical" evidence="10">
    <location>
        <begin position="568"/>
        <end position="589"/>
    </location>
</feature>
<feature type="transmembrane region" description="Helical" evidence="10">
    <location>
        <begin position="389"/>
        <end position="414"/>
    </location>
</feature>
<evidence type="ECO:0000256" key="4">
    <source>
        <dbReference type="ARBA" id="ARBA00022692"/>
    </source>
</evidence>
<dbReference type="InterPro" id="IPR036909">
    <property type="entry name" value="Cyt_c-like_dom_sf"/>
</dbReference>
<comment type="subcellular location">
    <subcellularLocation>
        <location evidence="1">Membrane</location>
        <topology evidence="1">Multi-pass membrane protein</topology>
    </subcellularLocation>
</comment>
<reference evidence="13" key="1">
    <citation type="submission" date="2022-11" db="EMBL/GenBank/DDBJ databases">
        <title>Isolation and characterization of PLA-degrading bacterium Massilia sp. from Antarctic soil.</title>
        <authorList>
            <person name="Sato K."/>
            <person name="Gomez-Fuentes C."/>
            <person name="Ahmad S.A."/>
            <person name="Zulkharnain A."/>
        </authorList>
    </citation>
    <scope>NUCLEOTIDE SEQUENCE</scope>
    <source>
        <strain evidence="13">N-3</strain>
    </source>
</reference>
<keyword evidence="3 9" id="KW-0349">Heme</keyword>
<dbReference type="InterPro" id="IPR009056">
    <property type="entry name" value="Cyt_c-like_dom"/>
</dbReference>
<feature type="transmembrane region" description="Helical" evidence="10">
    <location>
        <begin position="535"/>
        <end position="556"/>
    </location>
</feature>
<evidence type="ECO:0000256" key="8">
    <source>
        <dbReference type="ARBA" id="ARBA00023136"/>
    </source>
</evidence>
<keyword evidence="6 10" id="KW-1133">Transmembrane helix</keyword>
<evidence type="ECO:0000313" key="14">
    <source>
        <dbReference type="Proteomes" id="UP001163336"/>
    </source>
</evidence>
<feature type="chain" id="PRO_5046883862" evidence="11">
    <location>
        <begin position="26"/>
        <end position="642"/>
    </location>
</feature>
<sequence>MTYPIWRRLIAFVTFCCCVIGTTHANPTSSEAEVRQLWQLLDYVAVDYAGAVQNGAIVSELEYGEMQEFSTRAQNQVQALPPHPLHAELAAATIKLKQAVERKESPQQVAQLAREANRVLLQAYPFPVAPRALPDLARGAALYQVQCASCHGAAGAGDGALAAKLEPKPIAFTDEERARSRSLMALYQVISQGVEGTSMPAFAGLSEHERWSLAFYVGSLALKDTDIAAGESAFAQNNATSATIPDMNTLVTATEEELAKASEPSTARAVLAYARTHPGAVQEQQERKGIVLARKLLQDSLDALKNNQRAKATELALSAYLDGFEPLEARLDATDRQLLVDVERTMQLYRGAVAQGNVLRATEYAGQLDADFVRVEELTGANKTDATTVFVGALTILLREGVEALLIVIAMVAFLRKAERPQALHYVHAGWISALAAGALTWVVATYVVSISGASREVTEGLSSLFAAAVLLSVGLWMHQKGQAGQWQAYLKQHLTAAMEKRSAWALFALAFIAVYREVFETVLFYSALAADGNGAALLAGFVTGLVLLSVLAVIFLRTSARMPIGKFFSFSSVLVAVLAVVLVGKGIAGLQEAGWMMATPITGLRVPVLGIYPTIQTYGAQLALLLAAGLGFGFNLVKARR</sequence>
<dbReference type="RefSeq" id="WP_281907801.1">
    <property type="nucleotide sequence ID" value="NZ_AP026966.1"/>
</dbReference>
<dbReference type="Pfam" id="PF03239">
    <property type="entry name" value="FTR1"/>
    <property type="match status" value="1"/>
</dbReference>
<feature type="signal peptide" evidence="11">
    <location>
        <begin position="1"/>
        <end position="25"/>
    </location>
</feature>
<feature type="transmembrane region" description="Helical" evidence="10">
    <location>
        <begin position="504"/>
        <end position="529"/>
    </location>
</feature>
<evidence type="ECO:0000313" key="13">
    <source>
        <dbReference type="EMBL" id="BDT59223.1"/>
    </source>
</evidence>
<organism evidence="13 14">
    <name type="scientific">Massilia varians</name>
    <dbReference type="NCBI Taxonomy" id="457921"/>
    <lineage>
        <taxon>Bacteria</taxon>
        <taxon>Pseudomonadati</taxon>
        <taxon>Pseudomonadota</taxon>
        <taxon>Betaproteobacteria</taxon>
        <taxon>Burkholderiales</taxon>
        <taxon>Oxalobacteraceae</taxon>
        <taxon>Telluria group</taxon>
        <taxon>Massilia</taxon>
    </lineage>
</organism>
<dbReference type="PROSITE" id="PS51007">
    <property type="entry name" value="CYTC"/>
    <property type="match status" value="1"/>
</dbReference>
<feature type="domain" description="Cytochrome c" evidence="12">
    <location>
        <begin position="134"/>
        <end position="221"/>
    </location>
</feature>
<evidence type="ECO:0000259" key="12">
    <source>
        <dbReference type="PROSITE" id="PS51007"/>
    </source>
</evidence>
<keyword evidence="14" id="KW-1185">Reference proteome</keyword>
<comment type="similarity">
    <text evidence="2">Belongs to the oxidase-dependent Fe transporter (OFeT) (TC 9.A.10.1) family.</text>
</comment>
<evidence type="ECO:0000256" key="9">
    <source>
        <dbReference type="PROSITE-ProRule" id="PRU00433"/>
    </source>
</evidence>
<feature type="transmembrane region" description="Helical" evidence="10">
    <location>
        <begin position="461"/>
        <end position="478"/>
    </location>
</feature>
<dbReference type="SUPFAM" id="SSF46626">
    <property type="entry name" value="Cytochrome c"/>
    <property type="match status" value="1"/>
</dbReference>
<feature type="transmembrane region" description="Helical" evidence="10">
    <location>
        <begin position="426"/>
        <end position="449"/>
    </location>
</feature>
<evidence type="ECO:0000256" key="7">
    <source>
        <dbReference type="ARBA" id="ARBA00023004"/>
    </source>
</evidence>
<keyword evidence="11" id="KW-0732">Signal</keyword>
<gene>
    <name evidence="13" type="ORF">MasN3_27170</name>
</gene>
<dbReference type="PANTHER" id="PTHR31632">
    <property type="entry name" value="IRON TRANSPORTER FTH1"/>
    <property type="match status" value="1"/>
</dbReference>
<evidence type="ECO:0000256" key="1">
    <source>
        <dbReference type="ARBA" id="ARBA00004141"/>
    </source>
</evidence>
<dbReference type="Pfam" id="PF13442">
    <property type="entry name" value="Cytochrome_CBB3"/>
    <property type="match status" value="1"/>
</dbReference>
<keyword evidence="4 10" id="KW-0812">Transmembrane</keyword>
<accession>A0ABM8C7P1</accession>